<feature type="region of interest" description="Disordered" evidence="2">
    <location>
        <begin position="231"/>
        <end position="274"/>
    </location>
</feature>
<reference evidence="4" key="1">
    <citation type="submission" date="2016-06" db="EMBL/GenBank/DDBJ databases">
        <title>Draft Genome sequence of the fungus Inonotus baumii.</title>
        <authorList>
            <person name="Zhu H."/>
            <person name="Lin W."/>
        </authorList>
    </citation>
    <scope>NUCLEOTIDE SEQUENCE</scope>
    <source>
        <strain evidence="4">821</strain>
    </source>
</reference>
<dbReference type="CDD" id="cd00590">
    <property type="entry name" value="RRM_SF"/>
    <property type="match status" value="1"/>
</dbReference>
<dbReference type="EMBL" id="LNZH02000207">
    <property type="protein sequence ID" value="OCB85819.1"/>
    <property type="molecule type" value="Genomic_DNA"/>
</dbReference>
<keyword evidence="5" id="KW-1185">Reference proteome</keyword>
<accession>A0A9Q5N9X3</accession>
<dbReference type="GO" id="GO:0003723">
    <property type="term" value="F:RNA binding"/>
    <property type="evidence" value="ECO:0007669"/>
    <property type="project" value="UniProtKB-UniRule"/>
</dbReference>
<name>A0A9Q5N9X3_SANBA</name>
<feature type="domain" description="RRM" evidence="3">
    <location>
        <begin position="107"/>
        <end position="183"/>
    </location>
</feature>
<dbReference type="AlphaFoldDB" id="A0A9Q5N9X3"/>
<feature type="region of interest" description="Disordered" evidence="2">
    <location>
        <begin position="1"/>
        <end position="73"/>
    </location>
</feature>
<dbReference type="InterPro" id="IPR012677">
    <property type="entry name" value="Nucleotide-bd_a/b_plait_sf"/>
</dbReference>
<evidence type="ECO:0000259" key="3">
    <source>
        <dbReference type="PROSITE" id="PS50102"/>
    </source>
</evidence>
<dbReference type="PROSITE" id="PS50102">
    <property type="entry name" value="RRM"/>
    <property type="match status" value="1"/>
</dbReference>
<dbReference type="OrthoDB" id="6159137at2759"/>
<evidence type="ECO:0000313" key="5">
    <source>
        <dbReference type="Proteomes" id="UP000757232"/>
    </source>
</evidence>
<comment type="caution">
    <text evidence="4">The sequence shown here is derived from an EMBL/GenBank/DDBJ whole genome shotgun (WGS) entry which is preliminary data.</text>
</comment>
<evidence type="ECO:0000256" key="2">
    <source>
        <dbReference type="SAM" id="MobiDB-lite"/>
    </source>
</evidence>
<dbReference type="Proteomes" id="UP000757232">
    <property type="component" value="Unassembled WGS sequence"/>
</dbReference>
<evidence type="ECO:0000256" key="1">
    <source>
        <dbReference type="PROSITE-ProRule" id="PRU00176"/>
    </source>
</evidence>
<dbReference type="SUPFAM" id="SSF54928">
    <property type="entry name" value="RNA-binding domain, RBD"/>
    <property type="match status" value="1"/>
</dbReference>
<protein>
    <recommendedName>
        <fullName evidence="3">RRM domain-containing protein</fullName>
    </recommendedName>
</protein>
<sequence length="274" mass="28708">MASLLERIDVGTSNGSSGPVRNRGGRASSAPYDKEARLGQSRADKDTVWKHDKYVGPGKTLGSRLSDASTTPRVNTSGAITALRQAIGLETRQANLSIKGASSAGPNVVQVDSLAKGTTAADVEAIFKSCGPIIEAHVHGPTNAEKVTVRIKYKRAEDAKNAAAEFNGKSADGNKLVVSVIGSASTSLGGRFGGAVVDGNVDVLMEDASEEPGGSKMRSDELLNDPRAQILTVPPGIDPAEYERRGSWRGRGRGRPGRGAGRRMRRNGSSMLVD</sequence>
<evidence type="ECO:0000313" key="4">
    <source>
        <dbReference type="EMBL" id="OCB85819.1"/>
    </source>
</evidence>
<proteinExistence type="predicted"/>
<dbReference type="SMART" id="SM00360">
    <property type="entry name" value="RRM"/>
    <property type="match status" value="1"/>
</dbReference>
<dbReference type="Pfam" id="PF00076">
    <property type="entry name" value="RRM_1"/>
    <property type="match status" value="1"/>
</dbReference>
<organism evidence="4 5">
    <name type="scientific">Sanghuangporus baumii</name>
    <name type="common">Phellinus baumii</name>
    <dbReference type="NCBI Taxonomy" id="108892"/>
    <lineage>
        <taxon>Eukaryota</taxon>
        <taxon>Fungi</taxon>
        <taxon>Dikarya</taxon>
        <taxon>Basidiomycota</taxon>
        <taxon>Agaricomycotina</taxon>
        <taxon>Agaricomycetes</taxon>
        <taxon>Hymenochaetales</taxon>
        <taxon>Hymenochaetaceae</taxon>
        <taxon>Sanghuangporus</taxon>
    </lineage>
</organism>
<feature type="compositionally biased region" description="Basic residues" evidence="2">
    <location>
        <begin position="247"/>
        <end position="266"/>
    </location>
</feature>
<dbReference type="Gene3D" id="3.30.70.330">
    <property type="match status" value="1"/>
</dbReference>
<keyword evidence="1" id="KW-0694">RNA-binding</keyword>
<feature type="compositionally biased region" description="Basic and acidic residues" evidence="2">
    <location>
        <begin position="32"/>
        <end position="54"/>
    </location>
</feature>
<dbReference type="InterPro" id="IPR035979">
    <property type="entry name" value="RBD_domain_sf"/>
</dbReference>
<dbReference type="InterPro" id="IPR000504">
    <property type="entry name" value="RRM_dom"/>
</dbReference>
<gene>
    <name evidence="4" type="ORF">A7U60_g7171</name>
</gene>